<sequence>MAGEIHKGHIYQRFDAELADLRSKVLTMGGMVEQQLADALRALSEQDHDLAARVVAGDLEVNGFDVDIDEEATRIIARRQPTAIDLRLILTVLRVTNDLERIGDEAERVARMADRLAEAGEGRGHENRLGHISQRVSRMLHDALDAFARMDVELALKVAREDADVDRDYEGIMRLMITYMMEDPRTIPAVLNVLWAARAIERIGDRSRNICEYVIYLVKGKDVRHTSVEHMAEEMERR</sequence>
<organism evidence="10 11">
    <name type="scientific">Thioalbus denitrificans</name>
    <dbReference type="NCBI Taxonomy" id="547122"/>
    <lineage>
        <taxon>Bacteria</taxon>
        <taxon>Pseudomonadati</taxon>
        <taxon>Pseudomonadota</taxon>
        <taxon>Gammaproteobacteria</taxon>
        <taxon>Chromatiales</taxon>
        <taxon>Ectothiorhodospiraceae</taxon>
        <taxon>Thioalbus</taxon>
    </lineage>
</organism>
<keyword evidence="5 8" id="KW-0963">Cytoplasm</keyword>
<gene>
    <name evidence="10" type="ORF">DFQ59_103234</name>
</gene>
<evidence type="ECO:0000256" key="4">
    <source>
        <dbReference type="ARBA" id="ARBA00022448"/>
    </source>
</evidence>
<protein>
    <recommendedName>
        <fullName evidence="8">Phosphate-specific transport system accessory protein PhoU</fullName>
    </recommendedName>
</protein>
<keyword evidence="11" id="KW-1185">Reference proteome</keyword>
<dbReference type="EMBL" id="QPJY01000003">
    <property type="protein sequence ID" value="RCX31266.1"/>
    <property type="molecule type" value="Genomic_DNA"/>
</dbReference>
<dbReference type="FunFam" id="1.20.58.220:FF:000004">
    <property type="entry name" value="Phosphate-specific transport system accessory protein PhoU"/>
    <property type="match status" value="1"/>
</dbReference>
<proteinExistence type="inferred from homology"/>
<accession>A0A369CF04</accession>
<dbReference type="Pfam" id="PF01895">
    <property type="entry name" value="PhoU"/>
    <property type="match status" value="2"/>
</dbReference>
<evidence type="ECO:0000256" key="7">
    <source>
        <dbReference type="ARBA" id="ARBA00056181"/>
    </source>
</evidence>
<dbReference type="GO" id="GO:0030643">
    <property type="term" value="P:intracellular phosphate ion homeostasis"/>
    <property type="evidence" value="ECO:0007669"/>
    <property type="project" value="InterPro"/>
</dbReference>
<dbReference type="NCBIfam" id="TIGR02135">
    <property type="entry name" value="phoU_full"/>
    <property type="match status" value="1"/>
</dbReference>
<dbReference type="GO" id="GO:0005737">
    <property type="term" value="C:cytoplasm"/>
    <property type="evidence" value="ECO:0007669"/>
    <property type="project" value="UniProtKB-SubCell"/>
</dbReference>
<dbReference type="SUPFAM" id="SSF109755">
    <property type="entry name" value="PhoU-like"/>
    <property type="match status" value="1"/>
</dbReference>
<evidence type="ECO:0000313" key="10">
    <source>
        <dbReference type="EMBL" id="RCX31266.1"/>
    </source>
</evidence>
<keyword evidence="4 8" id="KW-0813">Transport</keyword>
<dbReference type="GO" id="GO:0045936">
    <property type="term" value="P:negative regulation of phosphate metabolic process"/>
    <property type="evidence" value="ECO:0007669"/>
    <property type="project" value="InterPro"/>
</dbReference>
<evidence type="ECO:0000259" key="9">
    <source>
        <dbReference type="Pfam" id="PF01895"/>
    </source>
</evidence>
<comment type="similarity">
    <text evidence="2 8">Belongs to the PhoU family.</text>
</comment>
<dbReference type="OrthoDB" id="9814256at2"/>
<dbReference type="PANTHER" id="PTHR42930">
    <property type="entry name" value="PHOSPHATE-SPECIFIC TRANSPORT SYSTEM ACCESSORY PROTEIN PHOU"/>
    <property type="match status" value="1"/>
</dbReference>
<feature type="domain" description="PhoU" evidence="9">
    <location>
        <begin position="26"/>
        <end position="112"/>
    </location>
</feature>
<reference evidence="10 11" key="1">
    <citation type="submission" date="2018-07" db="EMBL/GenBank/DDBJ databases">
        <title>Genomic Encyclopedia of Type Strains, Phase IV (KMG-IV): sequencing the most valuable type-strain genomes for metagenomic binning, comparative biology and taxonomic classification.</title>
        <authorList>
            <person name="Goeker M."/>
        </authorList>
    </citation>
    <scope>NUCLEOTIDE SEQUENCE [LARGE SCALE GENOMIC DNA]</scope>
    <source>
        <strain evidence="10 11">DSM 26407</strain>
    </source>
</reference>
<evidence type="ECO:0000256" key="8">
    <source>
        <dbReference type="PIRNR" id="PIRNR003107"/>
    </source>
</evidence>
<dbReference type="AlphaFoldDB" id="A0A369CF04"/>
<evidence type="ECO:0000313" key="11">
    <source>
        <dbReference type="Proteomes" id="UP000252707"/>
    </source>
</evidence>
<evidence type="ECO:0000256" key="2">
    <source>
        <dbReference type="ARBA" id="ARBA00008107"/>
    </source>
</evidence>
<dbReference type="Gene3D" id="1.20.58.220">
    <property type="entry name" value="Phosphate transport system protein phou homolog 2, domain 2"/>
    <property type="match status" value="2"/>
</dbReference>
<name>A0A369CF04_9GAMM</name>
<comment type="function">
    <text evidence="7 8">Plays a role in the regulation of phosphate uptake.</text>
</comment>
<comment type="subunit">
    <text evidence="3 8">Homodimer.</text>
</comment>
<dbReference type="PANTHER" id="PTHR42930:SF3">
    <property type="entry name" value="PHOSPHATE-SPECIFIC TRANSPORT SYSTEM ACCESSORY PROTEIN PHOU"/>
    <property type="match status" value="1"/>
</dbReference>
<dbReference type="InterPro" id="IPR028366">
    <property type="entry name" value="PhoU"/>
</dbReference>
<comment type="subcellular location">
    <subcellularLocation>
        <location evidence="1 8">Cytoplasm</location>
    </subcellularLocation>
</comment>
<evidence type="ECO:0000256" key="1">
    <source>
        <dbReference type="ARBA" id="ARBA00004496"/>
    </source>
</evidence>
<feature type="domain" description="PhoU" evidence="9">
    <location>
        <begin position="131"/>
        <end position="214"/>
    </location>
</feature>
<dbReference type="Proteomes" id="UP000252707">
    <property type="component" value="Unassembled WGS sequence"/>
</dbReference>
<evidence type="ECO:0000256" key="5">
    <source>
        <dbReference type="ARBA" id="ARBA00022490"/>
    </source>
</evidence>
<comment type="caution">
    <text evidence="10">The sequence shown here is derived from an EMBL/GenBank/DDBJ whole genome shotgun (WGS) entry which is preliminary data.</text>
</comment>
<evidence type="ECO:0000256" key="3">
    <source>
        <dbReference type="ARBA" id="ARBA00011738"/>
    </source>
</evidence>
<keyword evidence="6 8" id="KW-0592">Phosphate transport</keyword>
<evidence type="ECO:0000256" key="6">
    <source>
        <dbReference type="ARBA" id="ARBA00022592"/>
    </source>
</evidence>
<dbReference type="InterPro" id="IPR038078">
    <property type="entry name" value="PhoU-like_sf"/>
</dbReference>
<dbReference type="PIRSF" id="PIRSF003107">
    <property type="entry name" value="PhoU"/>
    <property type="match status" value="1"/>
</dbReference>
<dbReference type="RefSeq" id="WP_114279441.1">
    <property type="nucleotide sequence ID" value="NZ_QPJY01000003.1"/>
</dbReference>
<dbReference type="InterPro" id="IPR026022">
    <property type="entry name" value="PhoU_dom"/>
</dbReference>
<dbReference type="GO" id="GO:0006817">
    <property type="term" value="P:phosphate ion transport"/>
    <property type="evidence" value="ECO:0007669"/>
    <property type="project" value="UniProtKB-KW"/>
</dbReference>